<evidence type="ECO:0000313" key="2">
    <source>
        <dbReference type="Proteomes" id="UP000078492"/>
    </source>
</evidence>
<keyword evidence="2" id="KW-1185">Reference proteome</keyword>
<protein>
    <submittedName>
        <fullName evidence="1">Uncharacterized protein</fullName>
    </submittedName>
</protein>
<dbReference type="Proteomes" id="UP000078492">
    <property type="component" value="Unassembled WGS sequence"/>
</dbReference>
<sequence length="98" mass="11324">YQLSQAVSYLAEIMNDNANINNKNIVKLEVRSRHLSWKIYKCYIEYTLNAIGKVGIAIIYYLTHASYLSQIVRPAEMLGKLFNVEKVKPVINEDNDED</sequence>
<proteinExistence type="predicted"/>
<name>A0A151IXX7_9HYME</name>
<gene>
    <name evidence="1" type="ORF">ALC57_14635</name>
</gene>
<evidence type="ECO:0000313" key="1">
    <source>
        <dbReference type="EMBL" id="KYN13173.1"/>
    </source>
</evidence>
<organism evidence="1 2">
    <name type="scientific">Trachymyrmex cornetzi</name>
    <dbReference type="NCBI Taxonomy" id="471704"/>
    <lineage>
        <taxon>Eukaryota</taxon>
        <taxon>Metazoa</taxon>
        <taxon>Ecdysozoa</taxon>
        <taxon>Arthropoda</taxon>
        <taxon>Hexapoda</taxon>
        <taxon>Insecta</taxon>
        <taxon>Pterygota</taxon>
        <taxon>Neoptera</taxon>
        <taxon>Endopterygota</taxon>
        <taxon>Hymenoptera</taxon>
        <taxon>Apocrita</taxon>
        <taxon>Aculeata</taxon>
        <taxon>Formicoidea</taxon>
        <taxon>Formicidae</taxon>
        <taxon>Myrmicinae</taxon>
        <taxon>Trachymyrmex</taxon>
    </lineage>
</organism>
<reference evidence="1 2" key="1">
    <citation type="submission" date="2015-09" db="EMBL/GenBank/DDBJ databases">
        <title>Trachymyrmex cornetzi WGS genome.</title>
        <authorList>
            <person name="Nygaard S."/>
            <person name="Hu H."/>
            <person name="Boomsma J."/>
            <person name="Zhang G."/>
        </authorList>
    </citation>
    <scope>NUCLEOTIDE SEQUENCE [LARGE SCALE GENOMIC DNA]</scope>
    <source>
        <strain evidence="1">Tcor2-1</strain>
        <tissue evidence="1">Whole body</tissue>
    </source>
</reference>
<dbReference type="EMBL" id="KQ980784">
    <property type="protein sequence ID" value="KYN13173.1"/>
    <property type="molecule type" value="Genomic_DNA"/>
</dbReference>
<dbReference type="AlphaFoldDB" id="A0A151IXX7"/>
<feature type="non-terminal residue" evidence="1">
    <location>
        <position position="1"/>
    </location>
</feature>
<accession>A0A151IXX7</accession>